<dbReference type="PANTHER" id="PTHR13020:SF25">
    <property type="entry name" value="PROTEIN GAWKY"/>
    <property type="match status" value="1"/>
</dbReference>
<dbReference type="SUPFAM" id="SSF54928">
    <property type="entry name" value="RNA-binding domain, RBD"/>
    <property type="match status" value="1"/>
</dbReference>
<keyword evidence="13" id="KW-1185">Reference proteome</keyword>
<feature type="compositionally biased region" description="Polar residues" evidence="10">
    <location>
        <begin position="999"/>
        <end position="1008"/>
    </location>
</feature>
<feature type="compositionally biased region" description="Low complexity" evidence="10">
    <location>
        <begin position="555"/>
        <end position="565"/>
    </location>
</feature>
<dbReference type="GO" id="GO:0005840">
    <property type="term" value="C:ribosome"/>
    <property type="evidence" value="ECO:0007669"/>
    <property type="project" value="UniProtKB-KW"/>
</dbReference>
<dbReference type="PANTHER" id="PTHR13020">
    <property type="entry name" value="TRINUCLEOTIDE REPEAT-CONTAINING GENE 6"/>
    <property type="match status" value="1"/>
</dbReference>
<dbReference type="Proteomes" id="UP001367676">
    <property type="component" value="Unassembled WGS sequence"/>
</dbReference>
<dbReference type="PROSITE" id="PS50030">
    <property type="entry name" value="UBA"/>
    <property type="match status" value="1"/>
</dbReference>
<evidence type="ECO:0000259" key="11">
    <source>
        <dbReference type="PROSITE" id="PS50030"/>
    </source>
</evidence>
<feature type="compositionally biased region" description="Polar residues" evidence="10">
    <location>
        <begin position="1544"/>
        <end position="1555"/>
    </location>
</feature>
<keyword evidence="6" id="KW-0694">RNA-binding</keyword>
<comment type="similarity">
    <text evidence="2">Belongs to the eukaryotic ribosomal protein eS10 family.</text>
</comment>
<feature type="region of interest" description="Disordered" evidence="10">
    <location>
        <begin position="340"/>
        <end position="515"/>
    </location>
</feature>
<dbReference type="GO" id="GO:0005654">
    <property type="term" value="C:nucleoplasm"/>
    <property type="evidence" value="ECO:0007669"/>
    <property type="project" value="TreeGrafter"/>
</dbReference>
<evidence type="ECO:0000256" key="1">
    <source>
        <dbReference type="ARBA" id="ARBA00004496"/>
    </source>
</evidence>
<feature type="compositionally biased region" description="Low complexity" evidence="10">
    <location>
        <begin position="1520"/>
        <end position="1532"/>
    </location>
</feature>
<reference evidence="12 13" key="1">
    <citation type="submission" date="2024-03" db="EMBL/GenBank/DDBJ databases">
        <title>Adaptation during the transition from Ophiocordyceps entomopathogen to insect associate is accompanied by gene loss and intensified selection.</title>
        <authorList>
            <person name="Ward C.M."/>
            <person name="Onetto C.A."/>
            <person name="Borneman A.R."/>
        </authorList>
    </citation>
    <scope>NUCLEOTIDE SEQUENCE [LARGE SCALE GENOMIC DNA]</scope>
    <source>
        <strain evidence="12">AWRI1</strain>
        <tissue evidence="12">Single Adult Female</tissue>
    </source>
</reference>
<dbReference type="GO" id="GO:0000932">
    <property type="term" value="C:P-body"/>
    <property type="evidence" value="ECO:0007669"/>
    <property type="project" value="TreeGrafter"/>
</dbReference>
<feature type="compositionally biased region" description="Polar residues" evidence="10">
    <location>
        <begin position="158"/>
        <end position="169"/>
    </location>
</feature>
<dbReference type="SUPFAM" id="SSF46934">
    <property type="entry name" value="UBA-like"/>
    <property type="match status" value="1"/>
</dbReference>
<accession>A0AAN9Y352</accession>
<feature type="compositionally biased region" description="Polar residues" evidence="10">
    <location>
        <begin position="1025"/>
        <end position="1043"/>
    </location>
</feature>
<evidence type="ECO:0000256" key="6">
    <source>
        <dbReference type="ARBA" id="ARBA00022884"/>
    </source>
</evidence>
<dbReference type="FunFam" id="3.30.70.330:FF:000011">
    <property type="entry name" value="trinucleotide repeat-containing gene 6A protein-like"/>
    <property type="match status" value="1"/>
</dbReference>
<keyword evidence="8" id="KW-0943">RNA-mediated gene silencing</keyword>
<dbReference type="InterPro" id="IPR005326">
    <property type="entry name" value="Plectin_eS10_N"/>
</dbReference>
<keyword evidence="7" id="KW-0689">Ribosomal protein</keyword>
<feature type="domain" description="UBA" evidence="11">
    <location>
        <begin position="911"/>
        <end position="942"/>
    </location>
</feature>
<feature type="compositionally biased region" description="Basic and acidic residues" evidence="10">
    <location>
        <begin position="271"/>
        <end position="291"/>
    </location>
</feature>
<dbReference type="Pfam" id="PF03501">
    <property type="entry name" value="S10_plectin"/>
    <property type="match status" value="1"/>
</dbReference>
<feature type="compositionally biased region" description="Polar residues" evidence="10">
    <location>
        <begin position="1398"/>
        <end position="1416"/>
    </location>
</feature>
<dbReference type="InterPro" id="IPR036388">
    <property type="entry name" value="WH-like_DNA-bd_sf"/>
</dbReference>
<feature type="region of interest" description="Disordered" evidence="10">
    <location>
        <begin position="1334"/>
        <end position="1424"/>
    </location>
</feature>
<comment type="subcellular location">
    <subcellularLocation>
        <location evidence="1">Cytoplasm</location>
    </subcellularLocation>
</comment>
<evidence type="ECO:0000256" key="2">
    <source>
        <dbReference type="ARBA" id="ARBA00007278"/>
    </source>
</evidence>
<dbReference type="Gene3D" id="3.30.70.330">
    <property type="match status" value="1"/>
</dbReference>
<feature type="compositionally biased region" description="Low complexity" evidence="10">
    <location>
        <begin position="467"/>
        <end position="515"/>
    </location>
</feature>
<dbReference type="InterPro" id="IPR026805">
    <property type="entry name" value="GW182_M_dom"/>
</dbReference>
<keyword evidence="4" id="KW-0963">Cytoplasm</keyword>
<dbReference type="GO" id="GO:0002181">
    <property type="term" value="P:cytoplasmic translation"/>
    <property type="evidence" value="ECO:0007669"/>
    <property type="project" value="UniProtKB-ARBA"/>
</dbReference>
<feature type="compositionally biased region" description="Polar residues" evidence="10">
    <location>
        <begin position="621"/>
        <end position="645"/>
    </location>
</feature>
<sequence length="1613" mass="172339">MLMPKKERMAIYEHLFKEGVMVAEKDFHAPKHPELETIKNLHVIKAMQSLKSRGFVKEQFAWRHYYWYLTNEGIRYLRDFLHLPPEIVPSTLKRQTRTESARPKSLPSSRPEAGRSAEDRAAYRRVPGGADADKRTDVGPGAANLQFNAVERNMTCNEPLQLPDTNMSKPPQFDLGCEPKSSRSKKSDSGCVEGVGAGSLHSPKLTLSCSLISVIFSSSMLEEPNPPSYHTLQSSLDFDGGTSMARHLTMVVDSGAQDINKFPSYIYNHNDNSKSTEKSSSKNDLDVKSEMRSLTPKKRKYIPVDLSVVSNRHFFDFINEYKRAWGIPLQCKLVGGGETTLNSNSSGSVPGSANNNSPSSGASGAAANNNTNNNNSSSSNNWPAGHNPPSSGVAGNAWSAGGNGTNSGGRQQVGSNNSNNASHSSSTSQNIVKGGNNTGNQNQPSGPSQPTSTVATSWAQAAGKNLPPSSSSSNSSPGTNTSTSTTANGTNPVNNLSSPNGSGNGSIVNSGSSNSKQQIEDLKLMRDSLFATDGWGGQHVNQDSSWEVPGSPEPAAAKDAAGAAASSIPWKPNVNNGTDLWEANLRNGGQPPPQSTQKTPWGHTPTTNIGGTWGEDDDGESSNVWTGPSSSVPNPGVQQWGNAPSNPTPMWGSNKKEEWGNSGSGWNDPRELQRSGNGIDPRNNLVDSPHMRAVIDHRNIGGDSMIRNDPRGITGRINGSASSDPMWGGPPPQQPPGPGPHHHVTPTGPPPGPPAQASKLVPPGPGVSHWKELNSVGGGNLGRSAMQCPPGSSLPQSRMNASGMNSAAGAAVTGMKPDQLWTLPNRNGAWGDNGPHDMNTAPWATEDKLPPWNEPGLNTWNSAQKPKTPITPGSGWNENDVDPSNWGHVSKAGPKALTKDYVWGSKQFRILSDMNFKKDDIENALRASSMNLEDALEYLNATRAGSNVGNMDGWRRHDIDASPFDHSTNQAFSSHRFNPQQQLPFAVPPGGNGGGGNGANTPNISNLNPAMVQKILTHQPPPQPTSIQSFNQTSRSSQNQPSAHQLRMLVQQIQMAVSAGYLNHQILNQPLAPATLILLNNLLQKIKNLQQLQQQASQQPMYPGGQPNKSGAYMTLTVKQQQCKQSIQSLQSQIIAVQSVYMKQQQQQPQQPSQHLGGPVQQQSVNVNDLFKQQDPVSMLQGQFNDLVLKDPQMLVNPGLQNQSKLNQWKLPASMDKDDIGCNEFSRAPGTTSKPAPGSPNLNPLLVQTDSTWSNVSNRDGGWPESVNELSDSKDWSSPASTANFTDLVPEFEPGKPWKGSQMKSVEDDPNITPGSVVRSPLLALSTMKDSDIFNSPSNTTTSFENNESNGVYNLSKGNNANSGASKPGWGDVSAQPGAVTDLWGVPKSRGPPPGLTASKSSSQLVNNPASSSNGWASLGSPRWSMDNSQSPWMGSSWLLLRNLTPQIDGSTLKTLCMQHGPLNNFHLFLNHGIALAKYSSRDEASKAQGALNNCVLGNTTIFAESPAENEVHTLLQQLNQQSSSSNNNWSRSGGGGGGGGNNPSKPMQNSASAGSLQTTSDTWSSTSSTSQLWPSALWGAPQSSLETPDPHRGTPSSLNSFLPGDLLGGESM</sequence>
<dbReference type="Gene3D" id="1.10.10.10">
    <property type="entry name" value="Winged helix-like DNA-binding domain superfamily/Winged helix DNA-binding domain"/>
    <property type="match status" value="1"/>
</dbReference>
<dbReference type="GO" id="GO:0035278">
    <property type="term" value="P:miRNA-mediated gene silencing by inhibition of translation"/>
    <property type="evidence" value="ECO:0007669"/>
    <property type="project" value="InterPro"/>
</dbReference>
<dbReference type="GO" id="GO:0060213">
    <property type="term" value="P:positive regulation of nuclear-transcribed mRNA poly(A) tail shortening"/>
    <property type="evidence" value="ECO:0007669"/>
    <property type="project" value="TreeGrafter"/>
</dbReference>
<dbReference type="Pfam" id="PF00076">
    <property type="entry name" value="RRM_1"/>
    <property type="match status" value="1"/>
</dbReference>
<name>A0AAN9Y352_9HEMI</name>
<feature type="region of interest" description="Disordered" evidence="10">
    <location>
        <begin position="92"/>
        <end position="141"/>
    </location>
</feature>
<feature type="compositionally biased region" description="Basic and acidic residues" evidence="10">
    <location>
        <begin position="701"/>
        <end position="710"/>
    </location>
</feature>
<evidence type="ECO:0000256" key="5">
    <source>
        <dbReference type="ARBA" id="ARBA00022845"/>
    </source>
</evidence>
<comment type="similarity">
    <text evidence="3">Belongs to the GW182 family.</text>
</comment>
<organism evidence="12 13">
    <name type="scientific">Parthenolecanium corni</name>
    <dbReference type="NCBI Taxonomy" id="536013"/>
    <lineage>
        <taxon>Eukaryota</taxon>
        <taxon>Metazoa</taxon>
        <taxon>Ecdysozoa</taxon>
        <taxon>Arthropoda</taxon>
        <taxon>Hexapoda</taxon>
        <taxon>Insecta</taxon>
        <taxon>Pterygota</taxon>
        <taxon>Neoptera</taxon>
        <taxon>Paraneoptera</taxon>
        <taxon>Hemiptera</taxon>
        <taxon>Sternorrhyncha</taxon>
        <taxon>Coccoidea</taxon>
        <taxon>Coccidae</taxon>
        <taxon>Parthenolecanium</taxon>
    </lineage>
</organism>
<feature type="region of interest" description="Disordered" evidence="10">
    <location>
        <begin position="981"/>
        <end position="1043"/>
    </location>
</feature>
<feature type="compositionally biased region" description="Basic and acidic residues" evidence="10">
    <location>
        <begin position="112"/>
        <end position="122"/>
    </location>
</feature>
<proteinExistence type="inferred from homology"/>
<dbReference type="EMBL" id="JBBCAQ010000022">
    <property type="protein sequence ID" value="KAK7590071.1"/>
    <property type="molecule type" value="Genomic_DNA"/>
</dbReference>
<protein>
    <recommendedName>
        <fullName evidence="11">UBA domain-containing protein</fullName>
    </recommendedName>
</protein>
<dbReference type="InterPro" id="IPR052068">
    <property type="entry name" value="GW182_domain"/>
</dbReference>
<feature type="compositionally biased region" description="Polar residues" evidence="10">
    <location>
        <begin position="595"/>
        <end position="610"/>
    </location>
</feature>
<feature type="region of interest" description="Disordered" evidence="10">
    <location>
        <begin position="857"/>
        <end position="881"/>
    </location>
</feature>
<feature type="compositionally biased region" description="Polar residues" evidence="10">
    <location>
        <begin position="1276"/>
        <end position="1285"/>
    </location>
</feature>
<feature type="compositionally biased region" description="Polar residues" evidence="10">
    <location>
        <begin position="438"/>
        <end position="459"/>
    </location>
</feature>
<evidence type="ECO:0000256" key="4">
    <source>
        <dbReference type="ARBA" id="ARBA00022490"/>
    </source>
</evidence>
<evidence type="ECO:0000313" key="12">
    <source>
        <dbReference type="EMBL" id="KAK7590071.1"/>
    </source>
</evidence>
<dbReference type="InterPro" id="IPR009060">
    <property type="entry name" value="UBA-like_sf"/>
</dbReference>
<evidence type="ECO:0000256" key="8">
    <source>
        <dbReference type="ARBA" id="ARBA00023158"/>
    </source>
</evidence>
<dbReference type="CDD" id="cd12435">
    <property type="entry name" value="RRM_GW182_like"/>
    <property type="match status" value="1"/>
</dbReference>
<evidence type="ECO:0000256" key="9">
    <source>
        <dbReference type="ARBA" id="ARBA00023274"/>
    </source>
</evidence>
<dbReference type="GO" id="GO:1990904">
    <property type="term" value="C:ribonucleoprotein complex"/>
    <property type="evidence" value="ECO:0007669"/>
    <property type="project" value="UniProtKB-KW"/>
</dbReference>
<dbReference type="Pfam" id="PF00627">
    <property type="entry name" value="UBA"/>
    <property type="match status" value="1"/>
</dbReference>
<keyword evidence="9" id="KW-0687">Ribonucleoprotein</keyword>
<dbReference type="InterPro" id="IPR000504">
    <property type="entry name" value="RRM_dom"/>
</dbReference>
<keyword evidence="5" id="KW-0810">Translation regulation</keyword>
<feature type="region of interest" description="Disordered" evidence="10">
    <location>
        <begin position="158"/>
        <end position="192"/>
    </location>
</feature>
<dbReference type="InterPro" id="IPR012677">
    <property type="entry name" value="Nucleotide-bd_a/b_plait_sf"/>
</dbReference>
<gene>
    <name evidence="12" type="ORF">V9T40_001684</name>
</gene>
<feature type="compositionally biased region" description="Polar residues" evidence="10">
    <location>
        <begin position="1351"/>
        <end position="1365"/>
    </location>
</feature>
<feature type="region of interest" description="Disordered" evidence="10">
    <location>
        <begin position="701"/>
        <end position="802"/>
    </location>
</feature>
<feature type="compositionally biased region" description="Pro residues" evidence="10">
    <location>
        <begin position="728"/>
        <end position="739"/>
    </location>
</feature>
<feature type="region of interest" description="Disordered" evidence="10">
    <location>
        <begin position="1220"/>
        <end position="1317"/>
    </location>
</feature>
<feature type="compositionally biased region" description="Low complexity" evidence="10">
    <location>
        <begin position="1556"/>
        <end position="1576"/>
    </location>
</feature>
<feature type="compositionally biased region" description="Polar residues" evidence="10">
    <location>
        <begin position="1229"/>
        <end position="1258"/>
    </location>
</feature>
<evidence type="ECO:0000256" key="3">
    <source>
        <dbReference type="ARBA" id="ARBA00007302"/>
    </source>
</evidence>
<feature type="compositionally biased region" description="Low complexity" evidence="10">
    <location>
        <begin position="342"/>
        <end position="385"/>
    </location>
</feature>
<feature type="compositionally biased region" description="Gly residues" evidence="10">
    <location>
        <begin position="1533"/>
        <end position="1542"/>
    </location>
</feature>
<evidence type="ECO:0000313" key="13">
    <source>
        <dbReference type="Proteomes" id="UP001367676"/>
    </source>
</evidence>
<feature type="compositionally biased region" description="Low complexity" evidence="10">
    <location>
        <begin position="415"/>
        <end position="430"/>
    </location>
</feature>
<dbReference type="GO" id="GO:0003723">
    <property type="term" value="F:RNA binding"/>
    <property type="evidence" value="ECO:0007669"/>
    <property type="project" value="UniProtKB-KW"/>
</dbReference>
<dbReference type="InterPro" id="IPR015940">
    <property type="entry name" value="UBA"/>
</dbReference>
<dbReference type="FunFam" id="1.10.10.10:FF:000025">
    <property type="entry name" value="40S ribosomal protein S10"/>
    <property type="match status" value="1"/>
</dbReference>
<dbReference type="Pfam" id="PF12938">
    <property type="entry name" value="M_domain"/>
    <property type="match status" value="1"/>
</dbReference>
<dbReference type="InterPro" id="IPR033503">
    <property type="entry name" value="GW182_RRM"/>
</dbReference>
<feature type="region of interest" description="Disordered" evidence="10">
    <location>
        <begin position="1520"/>
        <end position="1613"/>
    </location>
</feature>
<evidence type="ECO:0000256" key="10">
    <source>
        <dbReference type="SAM" id="MobiDB-lite"/>
    </source>
</evidence>
<comment type="caution">
    <text evidence="12">The sequence shown here is derived from an EMBL/GenBank/DDBJ whole genome shotgun (WGS) entry which is preliminary data.</text>
</comment>
<feature type="region of interest" description="Disordered" evidence="10">
    <location>
        <begin position="270"/>
        <end position="291"/>
    </location>
</feature>
<dbReference type="InterPro" id="IPR035979">
    <property type="entry name" value="RBD_domain_sf"/>
</dbReference>
<feature type="compositionally biased region" description="Low complexity" evidence="10">
    <location>
        <begin position="1334"/>
        <end position="1350"/>
    </location>
</feature>
<evidence type="ECO:0000256" key="7">
    <source>
        <dbReference type="ARBA" id="ARBA00022980"/>
    </source>
</evidence>
<feature type="region of interest" description="Disordered" evidence="10">
    <location>
        <begin position="535"/>
        <end position="689"/>
    </location>
</feature>